<dbReference type="NCBIfam" id="TIGR01635">
    <property type="entry name" value="tail_comp_S"/>
    <property type="match status" value="1"/>
</dbReference>
<dbReference type="Proteomes" id="UP000199205">
    <property type="component" value="Unassembled WGS sequence"/>
</dbReference>
<evidence type="ECO:0000313" key="2">
    <source>
        <dbReference type="Proteomes" id="UP000199205"/>
    </source>
</evidence>
<gene>
    <name evidence="1" type="ORF">GA0061101_103263</name>
</gene>
<protein>
    <submittedName>
        <fullName evidence="1">Phage virion morphogenesis (Putative tail completion) protein</fullName>
    </submittedName>
</protein>
<proteinExistence type="predicted"/>
<dbReference type="AlphaFoldDB" id="A0A1C3USH7"/>
<dbReference type="RefSeq" id="WP_092573395.1">
    <property type="nucleotide sequence ID" value="NZ_FMAF01000003.1"/>
</dbReference>
<name>A0A1C3USH7_9HYPH</name>
<evidence type="ECO:0000313" key="1">
    <source>
        <dbReference type="EMBL" id="SCB18443.1"/>
    </source>
</evidence>
<dbReference type="EMBL" id="FMAF01000003">
    <property type="protein sequence ID" value="SCB18443.1"/>
    <property type="molecule type" value="Genomic_DNA"/>
</dbReference>
<sequence>MTAATLTIDDHEIIDALDRLLAAAGTLTPVYKNIGEYEAEATKERFRTGRDPEGNAWKDLNELYAKTKKGPSILVGQTRDLSSIIWQLASSGVEIGSNVVYARAHNEGATIVPKNAAALMFSMGGQTFMVKSVAIPRRQFLGFSSEDQVRIQEIIEDHFLDAIENTAGPK</sequence>
<accession>A0A1C3USH7</accession>
<dbReference type="InterPro" id="IPR006522">
    <property type="entry name" value="Phage_virion_morphogenesis"/>
</dbReference>
<organism evidence="1 2">
    <name type="scientific">Rhizobium lusitanum</name>
    <dbReference type="NCBI Taxonomy" id="293958"/>
    <lineage>
        <taxon>Bacteria</taxon>
        <taxon>Pseudomonadati</taxon>
        <taxon>Pseudomonadota</taxon>
        <taxon>Alphaproteobacteria</taxon>
        <taxon>Hyphomicrobiales</taxon>
        <taxon>Rhizobiaceae</taxon>
        <taxon>Rhizobium/Agrobacterium group</taxon>
        <taxon>Rhizobium</taxon>
    </lineage>
</organism>
<reference evidence="1 2" key="1">
    <citation type="submission" date="2016-08" db="EMBL/GenBank/DDBJ databases">
        <authorList>
            <person name="Seilhamer J.J."/>
        </authorList>
    </citation>
    <scope>NUCLEOTIDE SEQUENCE [LARGE SCALE GENOMIC DNA]</scope>
    <source>
        <strain evidence="1 2">P1-7</strain>
    </source>
</reference>
<dbReference type="Pfam" id="PF05069">
    <property type="entry name" value="Phage_tail_S"/>
    <property type="match status" value="1"/>
</dbReference>
<dbReference type="OrthoDB" id="2081253at2"/>